<proteinExistence type="inferred from homology"/>
<comment type="similarity">
    <text evidence="2">Belongs to the class I fructose-bisphosphate aldolase family.</text>
</comment>
<evidence type="ECO:0000313" key="7">
    <source>
        <dbReference type="EMBL" id="MCQ6957021.1"/>
    </source>
</evidence>
<evidence type="ECO:0000313" key="8">
    <source>
        <dbReference type="Proteomes" id="UP001204376"/>
    </source>
</evidence>
<dbReference type="Pfam" id="PF00274">
    <property type="entry name" value="Glycolytic"/>
    <property type="match status" value="1"/>
</dbReference>
<keyword evidence="4" id="KW-0324">Glycolysis</keyword>
<keyword evidence="8" id="KW-1185">Reference proteome</keyword>
<sequence length="343" mass="37845">MDTKVLQNTITHLLSGTKGILAMDESTASCNKRFEAVGIEPSLEMRRSYRELIVTAPQLENYISGAILYDETFNQQTKEGIPFIEILKSKGILPGIKVDLGTVKLAGFPGEMVTEGIDGLREKLAIYFQSGARFAKWRGVITINGNLPSSASIYANCHLLARYASLCQEAGLVPIVEPEVLMTGDHNILISEKATRRTLNILFEELYKLRVNLNTIILKPNMVIPGLSSPDQVNDVIIADSTILCLLESVPSSVPGIAFLSGGQSPLQATSRLHMMHKRFKHSMPWKLTFSYSRALQQPALDMWKGNSENVKSSQQELVKRAAMNSHANRATYSPAMESATSF</sequence>
<protein>
    <recommendedName>
        <fullName evidence="3">fructose-bisphosphate aldolase</fullName>
        <ecNumber evidence="3">4.1.2.13</ecNumber>
    </recommendedName>
    <alternativeName>
        <fullName evidence="6">Fructose-bisphosphate aldolase class I</fullName>
    </alternativeName>
</protein>
<dbReference type="EMBL" id="JANHOH010000001">
    <property type="protein sequence ID" value="MCQ6957021.1"/>
    <property type="molecule type" value="Genomic_DNA"/>
</dbReference>
<dbReference type="NCBIfam" id="NF033379">
    <property type="entry name" value="FrucBisAld_I"/>
    <property type="match status" value="1"/>
</dbReference>
<evidence type="ECO:0000256" key="5">
    <source>
        <dbReference type="ARBA" id="ARBA00023239"/>
    </source>
</evidence>
<evidence type="ECO:0000256" key="2">
    <source>
        <dbReference type="ARBA" id="ARBA00010387"/>
    </source>
</evidence>
<organism evidence="7 8">
    <name type="scientific">Mucilaginibacter aquariorum</name>
    <dbReference type="NCBI Taxonomy" id="2967225"/>
    <lineage>
        <taxon>Bacteria</taxon>
        <taxon>Pseudomonadati</taxon>
        <taxon>Bacteroidota</taxon>
        <taxon>Sphingobacteriia</taxon>
        <taxon>Sphingobacteriales</taxon>
        <taxon>Sphingobacteriaceae</taxon>
        <taxon>Mucilaginibacter</taxon>
    </lineage>
</organism>
<dbReference type="EC" id="4.1.2.13" evidence="3"/>
<dbReference type="PANTHER" id="PTHR11627">
    <property type="entry name" value="FRUCTOSE-BISPHOSPHATE ALDOLASE"/>
    <property type="match status" value="1"/>
</dbReference>
<dbReference type="Proteomes" id="UP001204376">
    <property type="component" value="Unassembled WGS sequence"/>
</dbReference>
<reference evidence="7 8" key="1">
    <citation type="submission" date="2022-07" db="EMBL/GenBank/DDBJ databases">
        <title>Mucilaginibacter sp. JC4.</title>
        <authorList>
            <person name="Le V."/>
            <person name="Ko S.-R."/>
            <person name="Ahn C.-Y."/>
            <person name="Oh H.-M."/>
        </authorList>
    </citation>
    <scope>NUCLEOTIDE SEQUENCE [LARGE SCALE GENOMIC DNA]</scope>
    <source>
        <strain evidence="7 8">JC4</strain>
    </source>
</reference>
<accession>A0ABT1SY76</accession>
<dbReference type="InterPro" id="IPR013785">
    <property type="entry name" value="Aldolase_TIM"/>
</dbReference>
<name>A0ABT1SY76_9SPHI</name>
<evidence type="ECO:0000256" key="3">
    <source>
        <dbReference type="ARBA" id="ARBA00013068"/>
    </source>
</evidence>
<dbReference type="Gene3D" id="3.20.20.70">
    <property type="entry name" value="Aldolase class I"/>
    <property type="match status" value="1"/>
</dbReference>
<gene>
    <name evidence="7" type="ORF">NPE20_03595</name>
</gene>
<dbReference type="InterPro" id="IPR000741">
    <property type="entry name" value="FBA_I"/>
</dbReference>
<evidence type="ECO:0000256" key="4">
    <source>
        <dbReference type="ARBA" id="ARBA00023152"/>
    </source>
</evidence>
<dbReference type="RefSeq" id="WP_256537232.1">
    <property type="nucleotide sequence ID" value="NZ_JANHOH010000001.1"/>
</dbReference>
<keyword evidence="5 7" id="KW-0456">Lyase</keyword>
<evidence type="ECO:0000256" key="1">
    <source>
        <dbReference type="ARBA" id="ARBA00004714"/>
    </source>
</evidence>
<comment type="caution">
    <text evidence="7">The sequence shown here is derived from an EMBL/GenBank/DDBJ whole genome shotgun (WGS) entry which is preliminary data.</text>
</comment>
<dbReference type="GO" id="GO:0004332">
    <property type="term" value="F:fructose-bisphosphate aldolase activity"/>
    <property type="evidence" value="ECO:0007669"/>
    <property type="project" value="UniProtKB-EC"/>
</dbReference>
<comment type="pathway">
    <text evidence="1">Carbohydrate degradation; glycolysis; D-glyceraldehyde 3-phosphate and glycerone phosphate from D-glucose: step 4/4.</text>
</comment>
<dbReference type="SUPFAM" id="SSF51569">
    <property type="entry name" value="Aldolase"/>
    <property type="match status" value="1"/>
</dbReference>
<evidence type="ECO:0000256" key="6">
    <source>
        <dbReference type="ARBA" id="ARBA00029799"/>
    </source>
</evidence>